<keyword evidence="1" id="KW-1133">Transmembrane helix</keyword>
<dbReference type="AlphaFoldDB" id="A0A382RHU1"/>
<reference evidence="2" key="1">
    <citation type="submission" date="2018-05" db="EMBL/GenBank/DDBJ databases">
        <authorList>
            <person name="Lanie J.A."/>
            <person name="Ng W.-L."/>
            <person name="Kazmierczak K.M."/>
            <person name="Andrzejewski T.M."/>
            <person name="Davidsen T.M."/>
            <person name="Wayne K.J."/>
            <person name="Tettelin H."/>
            <person name="Glass J.I."/>
            <person name="Rusch D."/>
            <person name="Podicherti R."/>
            <person name="Tsui H.-C.T."/>
            <person name="Winkler M.E."/>
        </authorList>
    </citation>
    <scope>NUCLEOTIDE SEQUENCE</scope>
</reference>
<keyword evidence="1" id="KW-0472">Membrane</keyword>
<evidence type="ECO:0000313" key="2">
    <source>
        <dbReference type="EMBL" id="SVC97243.1"/>
    </source>
</evidence>
<feature type="transmembrane region" description="Helical" evidence="1">
    <location>
        <begin position="20"/>
        <end position="43"/>
    </location>
</feature>
<name>A0A382RHU1_9ZZZZ</name>
<evidence type="ECO:0000256" key="1">
    <source>
        <dbReference type="SAM" id="Phobius"/>
    </source>
</evidence>
<feature type="non-terminal residue" evidence="2">
    <location>
        <position position="136"/>
    </location>
</feature>
<gene>
    <name evidence="2" type="ORF">METZ01_LOCUS350097</name>
</gene>
<proteinExistence type="predicted"/>
<organism evidence="2">
    <name type="scientific">marine metagenome</name>
    <dbReference type="NCBI Taxonomy" id="408172"/>
    <lineage>
        <taxon>unclassified sequences</taxon>
        <taxon>metagenomes</taxon>
        <taxon>ecological metagenomes</taxon>
    </lineage>
</organism>
<dbReference type="EMBL" id="UINC01121818">
    <property type="protein sequence ID" value="SVC97243.1"/>
    <property type="molecule type" value="Genomic_DNA"/>
</dbReference>
<protein>
    <submittedName>
        <fullName evidence="2">Uncharacterized protein</fullName>
    </submittedName>
</protein>
<accession>A0A382RHU1</accession>
<keyword evidence="1" id="KW-0812">Transmembrane</keyword>
<sequence length="136" mass="14974">MQLLSLVFWLLRRRLGNSWLLLAVTSFGILASVTIMSTGALYARALGEAGLRHSVSSFSPEVHNAQLTAQNRPLGRADYIALESLAEESYNSRLGEMIKSTERFGRTQRNLTLLTTPTSPILGSPNGRAFFLTGFE</sequence>